<protein>
    <recommendedName>
        <fullName evidence="4">Myb-like domain-containing protein</fullName>
    </recommendedName>
</protein>
<dbReference type="Proteomes" id="UP000509510">
    <property type="component" value="Chromosome V"/>
</dbReference>
<evidence type="ECO:0000256" key="1">
    <source>
        <dbReference type="SAM" id="MobiDB-lite"/>
    </source>
</evidence>
<evidence type="ECO:0000313" key="2">
    <source>
        <dbReference type="EMBL" id="QKX62421.1"/>
    </source>
</evidence>
<reference evidence="3" key="1">
    <citation type="submission" date="2020-06" db="EMBL/GenBank/DDBJ databases">
        <title>A chromosome-scale genome assembly of Talaromyces rugulosus W13939.</title>
        <authorList>
            <person name="Wang B."/>
            <person name="Guo L."/>
            <person name="Ye K."/>
            <person name="Wang L."/>
        </authorList>
    </citation>
    <scope>NUCLEOTIDE SEQUENCE [LARGE SCALE GENOMIC DNA]</scope>
    <source>
        <strain evidence="3">W13939</strain>
    </source>
</reference>
<dbReference type="AlphaFoldDB" id="A0A7H8R9J9"/>
<evidence type="ECO:0008006" key="4">
    <source>
        <dbReference type="Google" id="ProtNLM"/>
    </source>
</evidence>
<gene>
    <name evidence="2" type="ORF">TRUGW13939_09582</name>
</gene>
<feature type="compositionally biased region" description="Low complexity" evidence="1">
    <location>
        <begin position="68"/>
        <end position="82"/>
    </location>
</feature>
<dbReference type="EMBL" id="CP055902">
    <property type="protein sequence ID" value="QKX62421.1"/>
    <property type="molecule type" value="Genomic_DNA"/>
</dbReference>
<dbReference type="RefSeq" id="XP_035348595.1">
    <property type="nucleotide sequence ID" value="XM_035492702.1"/>
</dbReference>
<name>A0A7H8R9J9_TALRU</name>
<organism evidence="2 3">
    <name type="scientific">Talaromyces rugulosus</name>
    <name type="common">Penicillium rugulosum</name>
    <dbReference type="NCBI Taxonomy" id="121627"/>
    <lineage>
        <taxon>Eukaryota</taxon>
        <taxon>Fungi</taxon>
        <taxon>Dikarya</taxon>
        <taxon>Ascomycota</taxon>
        <taxon>Pezizomycotina</taxon>
        <taxon>Eurotiomycetes</taxon>
        <taxon>Eurotiomycetidae</taxon>
        <taxon>Eurotiales</taxon>
        <taxon>Trichocomaceae</taxon>
        <taxon>Talaromyces</taxon>
        <taxon>Talaromyces sect. Islandici</taxon>
    </lineage>
</organism>
<accession>A0A7H8R9J9</accession>
<keyword evidence="3" id="KW-1185">Reference proteome</keyword>
<dbReference type="OrthoDB" id="5418867at2759"/>
<proteinExistence type="predicted"/>
<evidence type="ECO:0000313" key="3">
    <source>
        <dbReference type="Proteomes" id="UP000509510"/>
    </source>
</evidence>
<dbReference type="GeneID" id="55997065"/>
<dbReference type="KEGG" id="trg:TRUGW13939_09582"/>
<sequence length="92" mass="9939">MATKARKTWSAANDQQLLVAIVNTLPPGVLDYEKIAQYLGDDLTGNAIHHRIRRLKGMVSQSENSPGASSPSPKKQAASQAQTDSPKKRKLG</sequence>
<feature type="region of interest" description="Disordered" evidence="1">
    <location>
        <begin position="56"/>
        <end position="92"/>
    </location>
</feature>